<dbReference type="Proteomes" id="UP000803884">
    <property type="component" value="Unassembled WGS sequence"/>
</dbReference>
<evidence type="ECO:0000313" key="4">
    <source>
        <dbReference type="Proteomes" id="UP000803884"/>
    </source>
</evidence>
<gene>
    <name evidence="3" type="ORF">WHR41_02680</name>
</gene>
<keyword evidence="4" id="KW-1185">Reference proteome</keyword>
<dbReference type="GeneID" id="96004124"/>
<dbReference type="CDD" id="cd07521">
    <property type="entry name" value="HAD_FCP1-like"/>
    <property type="match status" value="1"/>
</dbReference>
<feature type="compositionally biased region" description="Basic and acidic residues" evidence="1">
    <location>
        <begin position="201"/>
        <end position="210"/>
    </location>
</feature>
<dbReference type="InterPro" id="IPR023214">
    <property type="entry name" value="HAD_sf"/>
</dbReference>
<dbReference type="SUPFAM" id="SSF56784">
    <property type="entry name" value="HAD-like"/>
    <property type="match status" value="1"/>
</dbReference>
<reference evidence="3 4" key="1">
    <citation type="journal article" date="2020" name="Microbiol. Resour. Announc.">
        <title>Draft Genome Sequence of a Cladosporium Species Isolated from the Mesophotic Ascidian Didemnum maculosum.</title>
        <authorList>
            <person name="Gioti A."/>
            <person name="Siaperas R."/>
            <person name="Nikolaivits E."/>
            <person name="Le Goff G."/>
            <person name="Ouazzani J."/>
            <person name="Kotoulas G."/>
            <person name="Topakas E."/>
        </authorList>
    </citation>
    <scope>NUCLEOTIDE SEQUENCE [LARGE SCALE GENOMIC DNA]</scope>
    <source>
        <strain evidence="3 4">TM138-S3</strain>
    </source>
</reference>
<dbReference type="NCBIfam" id="TIGR02251">
    <property type="entry name" value="HIF-SF_euk"/>
    <property type="match status" value="1"/>
</dbReference>
<dbReference type="GO" id="GO:0016791">
    <property type="term" value="F:phosphatase activity"/>
    <property type="evidence" value="ECO:0007669"/>
    <property type="project" value="InterPro"/>
</dbReference>
<evidence type="ECO:0000259" key="2">
    <source>
        <dbReference type="PROSITE" id="PS50969"/>
    </source>
</evidence>
<dbReference type="PROSITE" id="PS50969">
    <property type="entry name" value="FCP1"/>
    <property type="match status" value="1"/>
</dbReference>
<organism evidence="3 4">
    <name type="scientific">Cladosporium halotolerans</name>
    <dbReference type="NCBI Taxonomy" id="1052096"/>
    <lineage>
        <taxon>Eukaryota</taxon>
        <taxon>Fungi</taxon>
        <taxon>Dikarya</taxon>
        <taxon>Ascomycota</taxon>
        <taxon>Pezizomycotina</taxon>
        <taxon>Dothideomycetes</taxon>
        <taxon>Dothideomycetidae</taxon>
        <taxon>Cladosporiales</taxon>
        <taxon>Cladosporiaceae</taxon>
        <taxon>Cladosporium</taxon>
    </lineage>
</organism>
<feature type="compositionally biased region" description="Low complexity" evidence="1">
    <location>
        <begin position="20"/>
        <end position="46"/>
    </location>
</feature>
<sequence>MSTQAPPPAVGGQEAGSLNPSQAQSSIAAPAQPPAAVAAAQAAESSRNAEVPGAGPSAQPSLGVPGQESSATGLSGVTANDTSENVETGSKRSLTGRRRGASTGSKRSNRQLGGDGEKQRPGSSGRTQAGSEPRPKKRGGLLAFLTCCGGSSENQEPGSRESAQPAKLPTTASQPTRARQNQQHQEIQPPNASATNTSADGSKEVIDEKAGQQPKHNGHPTAAPILPTPPADSERHPQAVVQPENPVPSIPPGLNSVQPNPEVQPLTRERQDLQPEAPTTGPPHIDTTQRTVAHDAKPNHSNNPQIGVIAPTPIVSQQEEEEVEDDIIQDRTPEQAARDTDIEMSDSGPSIPLGPNDVPQNPEVETTTRERRGSSSSSSRIDLPPPPPLAERQIQHQHGDTAVAGGAVAGTGVLAAGAGFAAQESGHDLSAVSTPEQTQKWLLPPIQPQFSGKKCLVLDLDETLVHSSFKILHQADFTIPVEIEGQYHNVYVIKRPGVDAFLKRVGEIYEVVVFTASVSKYGDPLLDQLDISGSVHHRLFRESCYNHQGNYVKDLSQVGRPLGETIIIDNSPTSYIFHPQHAVPISSWFSDAHDNELLDLIPVLEDLATADVRDVSLVLDVAL</sequence>
<feature type="compositionally biased region" description="Polar residues" evidence="1">
    <location>
        <begin position="121"/>
        <end position="130"/>
    </location>
</feature>
<dbReference type="FunFam" id="3.40.50.1000:FF:000043">
    <property type="entry name" value="General stress response phosphoprotein phosphatase Psr1/2"/>
    <property type="match status" value="1"/>
</dbReference>
<feature type="compositionally biased region" description="Basic and acidic residues" evidence="1">
    <location>
        <begin position="328"/>
        <end position="341"/>
    </location>
</feature>
<dbReference type="GO" id="GO:0009651">
    <property type="term" value="P:response to salt stress"/>
    <property type="evidence" value="ECO:0007669"/>
    <property type="project" value="UniProtKB-ARBA"/>
</dbReference>
<protein>
    <recommendedName>
        <fullName evidence="2">FCP1 homology domain-containing protein</fullName>
    </recommendedName>
</protein>
<dbReference type="PANTHER" id="PTHR12210">
    <property type="entry name" value="DULLARD PROTEIN PHOSPHATASE"/>
    <property type="match status" value="1"/>
</dbReference>
<dbReference type="GO" id="GO:0045944">
    <property type="term" value="P:positive regulation of transcription by RNA polymerase II"/>
    <property type="evidence" value="ECO:0007669"/>
    <property type="project" value="UniProtKB-ARBA"/>
</dbReference>
<dbReference type="AlphaFoldDB" id="A0AB34KX50"/>
<dbReference type="GO" id="GO:1904262">
    <property type="term" value="P:negative regulation of TORC1 signaling"/>
    <property type="evidence" value="ECO:0007669"/>
    <property type="project" value="UniProtKB-ARBA"/>
</dbReference>
<feature type="compositionally biased region" description="Polar residues" evidence="1">
    <location>
        <begin position="67"/>
        <end position="93"/>
    </location>
</feature>
<dbReference type="Gene3D" id="3.40.50.1000">
    <property type="entry name" value="HAD superfamily/HAD-like"/>
    <property type="match status" value="1"/>
</dbReference>
<dbReference type="GO" id="GO:0034198">
    <property type="term" value="P:cellular response to amino acid starvation"/>
    <property type="evidence" value="ECO:0007669"/>
    <property type="project" value="UniProtKB-ARBA"/>
</dbReference>
<dbReference type="InterPro" id="IPR036412">
    <property type="entry name" value="HAD-like_sf"/>
</dbReference>
<dbReference type="InterPro" id="IPR050365">
    <property type="entry name" value="TIM50"/>
</dbReference>
<dbReference type="EMBL" id="JAAQHG020000006">
    <property type="protein sequence ID" value="KAL1588826.1"/>
    <property type="molecule type" value="Genomic_DNA"/>
</dbReference>
<comment type="caution">
    <text evidence="3">The sequence shown here is derived from an EMBL/GenBank/DDBJ whole genome shotgun (WGS) entry which is preliminary data.</text>
</comment>
<accession>A0AB34KX50</accession>
<dbReference type="InterPro" id="IPR011948">
    <property type="entry name" value="Dullard_phosphatase"/>
</dbReference>
<feature type="compositionally biased region" description="Acidic residues" evidence="1">
    <location>
        <begin position="318"/>
        <end position="327"/>
    </location>
</feature>
<dbReference type="InterPro" id="IPR004274">
    <property type="entry name" value="FCP1_dom"/>
</dbReference>
<feature type="region of interest" description="Disordered" evidence="1">
    <location>
        <begin position="1"/>
        <end position="392"/>
    </location>
</feature>
<dbReference type="Pfam" id="PF03031">
    <property type="entry name" value="NIF"/>
    <property type="match status" value="1"/>
</dbReference>
<name>A0AB34KX50_9PEZI</name>
<feature type="domain" description="FCP1 homology" evidence="2">
    <location>
        <begin position="449"/>
        <end position="607"/>
    </location>
</feature>
<dbReference type="SMART" id="SM00577">
    <property type="entry name" value="CPDc"/>
    <property type="match status" value="1"/>
</dbReference>
<proteinExistence type="predicted"/>
<dbReference type="RefSeq" id="XP_069231931.1">
    <property type="nucleotide sequence ID" value="XM_069371286.1"/>
</dbReference>
<feature type="compositionally biased region" description="Polar residues" evidence="1">
    <location>
        <begin position="170"/>
        <end position="200"/>
    </location>
</feature>
<evidence type="ECO:0000313" key="3">
    <source>
        <dbReference type="EMBL" id="KAL1588826.1"/>
    </source>
</evidence>
<evidence type="ECO:0000256" key="1">
    <source>
        <dbReference type="SAM" id="MobiDB-lite"/>
    </source>
</evidence>